<evidence type="ECO:0000313" key="4">
    <source>
        <dbReference type="EMBL" id="MCC3297696.1"/>
    </source>
</evidence>
<protein>
    <recommendedName>
        <fullName evidence="3">DUF6993 domain-containing protein</fullName>
    </recommendedName>
</protein>
<keyword evidence="2" id="KW-1133">Transmembrane helix</keyword>
<dbReference type="RefSeq" id="WP_227895574.1">
    <property type="nucleotide sequence ID" value="NZ_CP099466.1"/>
</dbReference>
<organism evidence="4 5">
    <name type="scientific">Arthrobacter caoxuetaonis</name>
    <dbReference type="NCBI Taxonomy" id="2886935"/>
    <lineage>
        <taxon>Bacteria</taxon>
        <taxon>Bacillati</taxon>
        <taxon>Actinomycetota</taxon>
        <taxon>Actinomycetes</taxon>
        <taxon>Micrococcales</taxon>
        <taxon>Micrococcaceae</taxon>
        <taxon>Arthrobacter</taxon>
    </lineage>
</organism>
<feature type="region of interest" description="Disordered" evidence="1">
    <location>
        <begin position="1"/>
        <end position="22"/>
    </location>
</feature>
<keyword evidence="2" id="KW-0472">Membrane</keyword>
<accession>A0A9X1MDC9</accession>
<comment type="caution">
    <text evidence="4">The sequence shown here is derived from an EMBL/GenBank/DDBJ whole genome shotgun (WGS) entry which is preliminary data.</text>
</comment>
<keyword evidence="2" id="KW-0812">Transmembrane</keyword>
<reference evidence="4" key="1">
    <citation type="submission" date="2021-10" db="EMBL/GenBank/DDBJ databases">
        <title>Novel species in genus Arthrobacter.</title>
        <authorList>
            <person name="Liu Y."/>
        </authorList>
    </citation>
    <scope>NUCLEOTIDE SEQUENCE</scope>
    <source>
        <strain evidence="4">Zg-Y453</strain>
    </source>
</reference>
<dbReference type="EMBL" id="JAJFZV010000006">
    <property type="protein sequence ID" value="MCC3297696.1"/>
    <property type="molecule type" value="Genomic_DNA"/>
</dbReference>
<gene>
    <name evidence="4" type="ORF">LJ757_07755</name>
</gene>
<evidence type="ECO:0000313" key="5">
    <source>
        <dbReference type="Proteomes" id="UP001139158"/>
    </source>
</evidence>
<feature type="domain" description="DUF6993" evidence="3">
    <location>
        <begin position="85"/>
        <end position="166"/>
    </location>
</feature>
<feature type="region of interest" description="Disordered" evidence="1">
    <location>
        <begin position="47"/>
        <end position="76"/>
    </location>
</feature>
<evidence type="ECO:0000256" key="1">
    <source>
        <dbReference type="SAM" id="MobiDB-lite"/>
    </source>
</evidence>
<feature type="transmembrane region" description="Helical" evidence="2">
    <location>
        <begin position="26"/>
        <end position="48"/>
    </location>
</feature>
<name>A0A9X1MDC9_9MICC</name>
<dbReference type="Pfam" id="PF22504">
    <property type="entry name" value="DUF6993"/>
    <property type="match status" value="1"/>
</dbReference>
<dbReference type="InterPro" id="IPR054262">
    <property type="entry name" value="DUF6993"/>
</dbReference>
<evidence type="ECO:0000259" key="3">
    <source>
        <dbReference type="Pfam" id="PF22504"/>
    </source>
</evidence>
<sequence length="168" mass="16323">MTAANHGPAAGPDGARGTKQRRSASATVLAAVTLVGLILTVGGCSAPATAPAEEPQSSAAPEAPAVSEPAEGAPAEAEAVRLELTALAAEVPAPSRDEVRAAYAAAGFSPDVVEVSQDSTPTGLAVDSIVSAAAVGQDCVLAEIRSGTATVTVVPALANGACLLGDDR</sequence>
<dbReference type="AlphaFoldDB" id="A0A9X1MDC9"/>
<proteinExistence type="predicted"/>
<dbReference type="Proteomes" id="UP001139158">
    <property type="component" value="Unassembled WGS sequence"/>
</dbReference>
<keyword evidence="5" id="KW-1185">Reference proteome</keyword>
<evidence type="ECO:0000256" key="2">
    <source>
        <dbReference type="SAM" id="Phobius"/>
    </source>
</evidence>